<comment type="caution">
    <text evidence="2">The sequence shown here is derived from an EMBL/GenBank/DDBJ whole genome shotgun (WGS) entry which is preliminary data.</text>
</comment>
<name>A0A6A5H8V1_CAERE</name>
<dbReference type="PANTHER" id="PTHR31379:SF1">
    <property type="entry name" value="F-BOX C PROTEIN-RELATED"/>
    <property type="match status" value="1"/>
</dbReference>
<reference evidence="2 3" key="1">
    <citation type="submission" date="2019-12" db="EMBL/GenBank/DDBJ databases">
        <title>Chromosome-level assembly of the Caenorhabditis remanei genome.</title>
        <authorList>
            <person name="Teterina A.A."/>
            <person name="Willis J.H."/>
            <person name="Phillips P.C."/>
        </authorList>
    </citation>
    <scope>NUCLEOTIDE SEQUENCE [LARGE SCALE GENOMIC DNA]</scope>
    <source>
        <strain evidence="2 3">PX506</strain>
        <tissue evidence="2">Whole organism</tissue>
    </source>
</reference>
<proteinExistence type="predicted"/>
<sequence>MTTPSKPLSYLTSECVALYIDPNKRLQLYLRCPSRASAHKNEAVRIRDLKVRPNNFEMDGTVYSLGVITQYTNYPNPRFLVLDNAKGGIQEHVDIYGLPPRRTQDEVENVELDNAEKNQFKRNDNQNEARTQAWKLD</sequence>
<dbReference type="RefSeq" id="XP_053588670.1">
    <property type="nucleotide sequence ID" value="XM_053724476.1"/>
</dbReference>
<dbReference type="Proteomes" id="UP000483820">
    <property type="component" value="Chromosome II"/>
</dbReference>
<gene>
    <name evidence="2" type="ORF">GCK72_004115</name>
</gene>
<dbReference type="KEGG" id="crq:GCK72_004115"/>
<dbReference type="AlphaFoldDB" id="A0A6A5H8V1"/>
<dbReference type="EMBL" id="WUAV01000002">
    <property type="protein sequence ID" value="KAF1764168.1"/>
    <property type="molecule type" value="Genomic_DNA"/>
</dbReference>
<dbReference type="InterPro" id="IPR021942">
    <property type="entry name" value="DUF3557"/>
</dbReference>
<evidence type="ECO:0000256" key="1">
    <source>
        <dbReference type="SAM" id="MobiDB-lite"/>
    </source>
</evidence>
<organism evidence="2 3">
    <name type="scientific">Caenorhabditis remanei</name>
    <name type="common">Caenorhabditis vulgaris</name>
    <dbReference type="NCBI Taxonomy" id="31234"/>
    <lineage>
        <taxon>Eukaryota</taxon>
        <taxon>Metazoa</taxon>
        <taxon>Ecdysozoa</taxon>
        <taxon>Nematoda</taxon>
        <taxon>Chromadorea</taxon>
        <taxon>Rhabditida</taxon>
        <taxon>Rhabditina</taxon>
        <taxon>Rhabditomorpha</taxon>
        <taxon>Rhabditoidea</taxon>
        <taxon>Rhabditidae</taxon>
        <taxon>Peloderinae</taxon>
        <taxon>Caenorhabditis</taxon>
    </lineage>
</organism>
<evidence type="ECO:0000313" key="2">
    <source>
        <dbReference type="EMBL" id="KAF1764168.1"/>
    </source>
</evidence>
<protein>
    <submittedName>
        <fullName evidence="2">Uncharacterized protein</fullName>
    </submittedName>
</protein>
<dbReference type="CTD" id="9813400"/>
<evidence type="ECO:0000313" key="3">
    <source>
        <dbReference type="Proteomes" id="UP000483820"/>
    </source>
</evidence>
<dbReference type="GeneID" id="9813400"/>
<feature type="compositionally biased region" description="Basic and acidic residues" evidence="1">
    <location>
        <begin position="115"/>
        <end position="127"/>
    </location>
</feature>
<dbReference type="PANTHER" id="PTHR31379">
    <property type="entry name" value="F-BOX C PROTEIN-RELATED-RELATED"/>
    <property type="match status" value="1"/>
</dbReference>
<feature type="region of interest" description="Disordered" evidence="1">
    <location>
        <begin position="115"/>
        <end position="137"/>
    </location>
</feature>
<accession>A0A6A5H8V1</accession>